<name>A0A1I7GEC2_9FIRM</name>
<evidence type="ECO:0000313" key="1">
    <source>
        <dbReference type="EMBL" id="SFU46804.1"/>
    </source>
</evidence>
<keyword evidence="2" id="KW-1185">Reference proteome</keyword>
<dbReference type="Proteomes" id="UP000198817">
    <property type="component" value="Unassembled WGS sequence"/>
</dbReference>
<gene>
    <name evidence="1" type="ORF">SAMN05216508_10655</name>
</gene>
<evidence type="ECO:0000313" key="2">
    <source>
        <dbReference type="Proteomes" id="UP000198817"/>
    </source>
</evidence>
<dbReference type="RefSeq" id="WP_177207389.1">
    <property type="nucleotide sequence ID" value="NZ_FOWF01000007.1"/>
</dbReference>
<proteinExistence type="predicted"/>
<dbReference type="EMBL" id="FPBT01000006">
    <property type="protein sequence ID" value="SFU46804.1"/>
    <property type="molecule type" value="Genomic_DNA"/>
</dbReference>
<protein>
    <submittedName>
        <fullName evidence="1">Uncharacterized protein</fullName>
    </submittedName>
</protein>
<accession>A0A1I7GEC2</accession>
<organism evidence="1 2">
    <name type="scientific">Eubacterium pyruvativorans</name>
    <dbReference type="NCBI Taxonomy" id="155865"/>
    <lineage>
        <taxon>Bacteria</taxon>
        <taxon>Bacillati</taxon>
        <taxon>Bacillota</taxon>
        <taxon>Clostridia</taxon>
        <taxon>Eubacteriales</taxon>
        <taxon>Eubacteriaceae</taxon>
        <taxon>Eubacterium</taxon>
    </lineage>
</organism>
<dbReference type="AlphaFoldDB" id="A0A1I7GEC2"/>
<reference evidence="1 2" key="1">
    <citation type="submission" date="2016-10" db="EMBL/GenBank/DDBJ databases">
        <authorList>
            <person name="de Groot N.N."/>
        </authorList>
    </citation>
    <scope>NUCLEOTIDE SEQUENCE [LARGE SCALE GENOMIC DNA]</scope>
    <source>
        <strain evidence="1 2">KHGC13</strain>
    </source>
</reference>
<dbReference type="STRING" id="155865.SAMN05216515_10755"/>
<sequence>MGLFKRKEKALSPEECAAEGPVDTFREREPYVIRFDQADSVAVEVDEYWSASVNRMR</sequence>